<gene>
    <name evidence="3" type="ORF">IP91_00903</name>
</gene>
<dbReference type="AlphaFoldDB" id="A0A562RN27"/>
<dbReference type="InterPro" id="IPR051262">
    <property type="entry name" value="SMP-30/CGR1_Lactonase"/>
</dbReference>
<name>A0A562RN27_9BURK</name>
<accession>A0A562RN27</accession>
<keyword evidence="4" id="KW-1185">Reference proteome</keyword>
<feature type="signal peptide" evidence="1">
    <location>
        <begin position="1"/>
        <end position="24"/>
    </location>
</feature>
<reference evidence="3 4" key="1">
    <citation type="journal article" date="2015" name="Stand. Genomic Sci.">
        <title>Genomic Encyclopedia of Bacterial and Archaeal Type Strains, Phase III: the genomes of soil and plant-associated and newly described type strains.</title>
        <authorList>
            <person name="Whitman W.B."/>
            <person name="Woyke T."/>
            <person name="Klenk H.P."/>
            <person name="Zhou Y."/>
            <person name="Lilburn T.G."/>
            <person name="Beck B.J."/>
            <person name="De Vos P."/>
            <person name="Vandamme P."/>
            <person name="Eisen J.A."/>
            <person name="Garrity G."/>
            <person name="Hugenholtz P."/>
            <person name="Kyrpides N.C."/>
        </authorList>
    </citation>
    <scope>NUCLEOTIDE SEQUENCE [LARGE SCALE GENOMIC DNA]</scope>
    <source>
        <strain evidence="3 4">CGMCC 1.10822</strain>
    </source>
</reference>
<dbReference type="PANTHER" id="PTHR47572:SF4">
    <property type="entry name" value="LACTONASE DRP35"/>
    <property type="match status" value="1"/>
</dbReference>
<dbReference type="InterPro" id="IPR012334">
    <property type="entry name" value="Pectin_lyas_fold"/>
</dbReference>
<comment type="caution">
    <text evidence="3">The sequence shown here is derived from an EMBL/GenBank/DDBJ whole genome shotgun (WGS) entry which is preliminary data.</text>
</comment>
<dbReference type="Proteomes" id="UP000318431">
    <property type="component" value="Unassembled WGS sequence"/>
</dbReference>
<evidence type="ECO:0000313" key="4">
    <source>
        <dbReference type="Proteomes" id="UP000318431"/>
    </source>
</evidence>
<dbReference type="OrthoDB" id="241638at2"/>
<sequence length="1012" mass="108363">MTYRSIKLFALASAALLGAGITHAAPPASVSAYQTMPEDARAIVVKGAGDGVADDSDALQRAIDSAANNGEGGIVFLPSGRYRVTRSILVPLAVRVYGIGKTRPVLVLGANTPGYQKGVASMVIFTGTDTYKVGRVAMPVPDARPFSTEPGKAVRDANSSTFYTALSNVDFEVGEGNPAASGVRMHTAQHSNLSHIDFRMGSGLTGIYQVGNIAYNLRFFGGRYGILAEKTSPAWQFTLLDSQFDGQRDAAIRENEASLTLGNTEIRNTPVGIEVSRGWGDSLWGADVHFENVSKAGVIISNERSVYNQIGFERVSARNVPVFAHFRDSGKDVAGAGGSYQVGEFNHGLKVTALGEPGSFDTNYKTSSFTARRTGERILRALPATRDWANARSFGAKGDGVADDTAALQKAIDSRRTVYLPLGTYLLNDTLRLKPDTVLVGLHPGLTRLVLPNGSPLFQGTDTPKAMIESARGGDAVVTGIGLATGEINNRAVALLWRAGAKSLVDDIRIHSWGHGALGAGAKGSATQGGGHIDTAAWWDRQYPSIWVTDGGGGTFTGIWTPNGHAQAGLYVTNTKTRGRVYELSAEHHIRKEVVLDGVENWEFHAPQTEEEVHDGADSVSFDIRNSKNILLANYHAYRVTRSIKPAPAAAKITNSTGIRFRNVSVNGESGFPTCDENGCTTDLRASKYPYENAIKDVTHGLEVRERMFSVFDYTGRQTAALNPPAGKVEKLEDGFYSIAGAAVDSKGRLYFIDRHFHHIYSYLQGEGLKTVADAPLSPINLAVDGSDNLMVLSSSGKEATVYTLKPGVPGAVVSVIKPTPAGAKPKARVALPVNFWANGEFRDQINPDTYEFTTLADIFSTAAAQPKTREYVSPDGSLVLPAFRVTRQGSLDHLGYRWSDTLDTHGFVYGKMGERVVFTNASRNVTMSGLLGQGGALTDLREVADRGGESVAVGPDGKLYVANGQVFIYGADGQPTGRIDVPARPLQLLFGGADGRTLFILTHHALYSARP</sequence>
<dbReference type="PANTHER" id="PTHR47572">
    <property type="entry name" value="LIPOPROTEIN-RELATED"/>
    <property type="match status" value="1"/>
</dbReference>
<dbReference type="InterPro" id="IPR011042">
    <property type="entry name" value="6-blade_b-propeller_TolB-like"/>
</dbReference>
<dbReference type="SUPFAM" id="SSF51126">
    <property type="entry name" value="Pectin lyase-like"/>
    <property type="match status" value="2"/>
</dbReference>
<feature type="chain" id="PRO_5022048113" evidence="1">
    <location>
        <begin position="25"/>
        <end position="1012"/>
    </location>
</feature>
<dbReference type="Gene3D" id="2.160.20.10">
    <property type="entry name" value="Single-stranded right-handed beta-helix, Pectin lyase-like"/>
    <property type="match status" value="2"/>
</dbReference>
<evidence type="ECO:0000256" key="1">
    <source>
        <dbReference type="SAM" id="SignalP"/>
    </source>
</evidence>
<evidence type="ECO:0000313" key="3">
    <source>
        <dbReference type="EMBL" id="TWI69830.1"/>
    </source>
</evidence>
<dbReference type="Gene3D" id="2.120.10.30">
    <property type="entry name" value="TolB, C-terminal domain"/>
    <property type="match status" value="2"/>
</dbReference>
<dbReference type="EMBL" id="VLLB01000001">
    <property type="protein sequence ID" value="TWI69830.1"/>
    <property type="molecule type" value="Genomic_DNA"/>
</dbReference>
<proteinExistence type="predicted"/>
<protein>
    <submittedName>
        <fullName evidence="3">Pectate lyase-like protein</fullName>
    </submittedName>
</protein>
<dbReference type="GO" id="GO:0016829">
    <property type="term" value="F:lyase activity"/>
    <property type="evidence" value="ECO:0007669"/>
    <property type="project" value="UniProtKB-KW"/>
</dbReference>
<dbReference type="InterPro" id="IPR011050">
    <property type="entry name" value="Pectin_lyase_fold/virulence"/>
</dbReference>
<dbReference type="InterPro" id="IPR024535">
    <property type="entry name" value="RHGA/B-epi-like_pectate_lyase"/>
</dbReference>
<keyword evidence="1" id="KW-0732">Signal</keyword>
<evidence type="ECO:0000259" key="2">
    <source>
        <dbReference type="Pfam" id="PF12708"/>
    </source>
</evidence>
<keyword evidence="3" id="KW-0456">Lyase</keyword>
<organism evidence="3 4">
    <name type="scientific">Pseudoduganella lurida</name>
    <dbReference type="NCBI Taxonomy" id="1036180"/>
    <lineage>
        <taxon>Bacteria</taxon>
        <taxon>Pseudomonadati</taxon>
        <taxon>Pseudomonadota</taxon>
        <taxon>Betaproteobacteria</taxon>
        <taxon>Burkholderiales</taxon>
        <taxon>Oxalobacteraceae</taxon>
        <taxon>Telluria group</taxon>
        <taxon>Pseudoduganella</taxon>
    </lineage>
</organism>
<feature type="domain" description="Rhamnogalacturonase A/B/Epimerase-like pectate lyase" evidence="2">
    <location>
        <begin position="49"/>
        <end position="280"/>
    </location>
</feature>
<dbReference type="Pfam" id="PF12708">
    <property type="entry name" value="Pect-lyase_RHGA_epim"/>
    <property type="match status" value="2"/>
</dbReference>
<dbReference type="RefSeq" id="WP_145647558.1">
    <property type="nucleotide sequence ID" value="NZ_VLLB01000001.1"/>
</dbReference>
<feature type="domain" description="Rhamnogalacturonase A/B/Epimerase-like pectate lyase" evidence="2">
    <location>
        <begin position="388"/>
        <end position="441"/>
    </location>
</feature>
<dbReference type="SUPFAM" id="SSF63829">
    <property type="entry name" value="Calcium-dependent phosphotriesterase"/>
    <property type="match status" value="1"/>
</dbReference>